<dbReference type="PANTHER" id="PTHR38095:SF1">
    <property type="entry name" value="ANAEROBIC DIMETHYL SULFOXIDE REDUCTASE CHAIN YNFH"/>
    <property type="match status" value="1"/>
</dbReference>
<accession>A0ABX5Z2E9</accession>
<feature type="transmembrane region" description="Helical" evidence="1">
    <location>
        <begin position="261"/>
        <end position="285"/>
    </location>
</feature>
<gene>
    <name evidence="2" type="ORF">SMN_2292</name>
</gene>
<feature type="transmembrane region" description="Helical" evidence="1">
    <location>
        <begin position="221"/>
        <end position="241"/>
    </location>
</feature>
<keyword evidence="3" id="KW-1185">Reference proteome</keyword>
<dbReference type="InterPro" id="IPR007059">
    <property type="entry name" value="DmsC"/>
</dbReference>
<sequence>MTLSNIIIGELPLVFFTVVAQAAVGLSLVYALCTKLSSNAKIDSRKNFGALFLALTCFGIIASVFHLGDPLHAPYMILRMAGFSQNGTWIVSWLPLEILGIGIMALLGILVMLRGSLIAIYALPFVGFLTLFAMSGIYGSMVQIVPTWSFGLTFLLFCASALLLGGFTYRAFFAEVTKEIALSSLVSIGGFVLFALALLLYTLHNAEVHIDAIANVFDLMHGYYGCFVGGGLILAGLALMLNIYKDLLPESFTCNMSKLSLVIVFIGVLATRVAFYGLITTHFFIG</sequence>
<dbReference type="EMBL" id="CP042966">
    <property type="protein sequence ID" value="QEH07057.1"/>
    <property type="molecule type" value="Genomic_DNA"/>
</dbReference>
<proteinExistence type="predicted"/>
<feature type="transmembrane region" description="Helical" evidence="1">
    <location>
        <begin position="48"/>
        <end position="68"/>
    </location>
</feature>
<feature type="transmembrane region" description="Helical" evidence="1">
    <location>
        <begin position="12"/>
        <end position="36"/>
    </location>
</feature>
<dbReference type="RefSeq" id="WP_025345415.1">
    <property type="nucleotide sequence ID" value="NZ_CP042966.1"/>
</dbReference>
<keyword evidence="1" id="KW-1133">Transmembrane helix</keyword>
<evidence type="ECO:0000256" key="1">
    <source>
        <dbReference type="SAM" id="Phobius"/>
    </source>
</evidence>
<feature type="transmembrane region" description="Helical" evidence="1">
    <location>
        <begin position="118"/>
        <end position="138"/>
    </location>
</feature>
<dbReference type="Pfam" id="PF04976">
    <property type="entry name" value="DmsC"/>
    <property type="match status" value="1"/>
</dbReference>
<feature type="transmembrane region" description="Helical" evidence="1">
    <location>
        <begin position="180"/>
        <end position="201"/>
    </location>
</feature>
<dbReference type="Proteomes" id="UP000323483">
    <property type="component" value="Chromosome"/>
</dbReference>
<evidence type="ECO:0000313" key="2">
    <source>
        <dbReference type="EMBL" id="QEH07057.1"/>
    </source>
</evidence>
<keyword evidence="1" id="KW-0472">Membrane</keyword>
<reference evidence="2" key="1">
    <citation type="submission" date="2019-08" db="EMBL/GenBank/DDBJ databases">
        <title>Organohalide respiration in Sulfurospirillum species is regulated by a two-component system as unraveled by comparative genomics, and transcriptomics, and regulator binding studies.</title>
        <authorList>
            <person name="Goris T."/>
            <person name="Esken J."/>
            <person name="Gadkari J."/>
            <person name="Bischler T."/>
            <person name="Foerstner K."/>
            <person name="Sharma C.M."/>
            <person name="Diekert G."/>
            <person name="Schubert T."/>
        </authorList>
    </citation>
    <scope>NUCLEOTIDE SEQUENCE [LARGE SCALE GENOMIC DNA]</scope>
    <source>
        <strain evidence="2">N</strain>
    </source>
</reference>
<keyword evidence="1" id="KW-0812">Transmembrane</keyword>
<organism evidence="2 3">
    <name type="scientific">Sulfurospirillum multivorans</name>
    <name type="common">Dehalospirillum multivorans</name>
    <dbReference type="NCBI Taxonomy" id="66821"/>
    <lineage>
        <taxon>Bacteria</taxon>
        <taxon>Pseudomonadati</taxon>
        <taxon>Campylobacterota</taxon>
        <taxon>Epsilonproteobacteria</taxon>
        <taxon>Campylobacterales</taxon>
        <taxon>Sulfurospirillaceae</taxon>
        <taxon>Sulfurospirillum</taxon>
    </lineage>
</organism>
<protein>
    <submittedName>
        <fullName evidence="2">Dimethylsulfoxide reductase DmsC</fullName>
    </submittedName>
</protein>
<dbReference type="PANTHER" id="PTHR38095">
    <property type="entry name" value="ANAEROBIC DIMETHYL SULFOXIDE REDUCTASE CHAIN YNFH"/>
    <property type="match status" value="1"/>
</dbReference>
<name>A0ABX5Z2E9_SULMU</name>
<evidence type="ECO:0000313" key="3">
    <source>
        <dbReference type="Proteomes" id="UP000323483"/>
    </source>
</evidence>
<feature type="transmembrane region" description="Helical" evidence="1">
    <location>
        <begin position="150"/>
        <end position="173"/>
    </location>
</feature>
<feature type="transmembrane region" description="Helical" evidence="1">
    <location>
        <begin position="88"/>
        <end position="111"/>
    </location>
</feature>